<keyword evidence="2" id="KW-1185">Reference proteome</keyword>
<dbReference type="Proteomes" id="UP000278627">
    <property type="component" value="Unassembled WGS sequence"/>
</dbReference>
<evidence type="ECO:0000313" key="1">
    <source>
        <dbReference type="EMBL" id="VDN88091.1"/>
    </source>
</evidence>
<dbReference type="WBParaSite" id="BPAG_0000694201-mRNA-1">
    <property type="protein sequence ID" value="BPAG_0000694201-mRNA-1"/>
    <property type="gene ID" value="BPAG_0000694201"/>
</dbReference>
<gene>
    <name evidence="1" type="ORF">BPAG_LOCUS6905</name>
</gene>
<evidence type="ECO:0000313" key="3">
    <source>
        <dbReference type="WBParaSite" id="BPAG_0000694201-mRNA-1"/>
    </source>
</evidence>
<organism evidence="3">
    <name type="scientific">Brugia pahangi</name>
    <name type="common">Filarial nematode worm</name>
    <dbReference type="NCBI Taxonomy" id="6280"/>
    <lineage>
        <taxon>Eukaryota</taxon>
        <taxon>Metazoa</taxon>
        <taxon>Ecdysozoa</taxon>
        <taxon>Nematoda</taxon>
        <taxon>Chromadorea</taxon>
        <taxon>Rhabditida</taxon>
        <taxon>Spirurina</taxon>
        <taxon>Spiruromorpha</taxon>
        <taxon>Filarioidea</taxon>
        <taxon>Onchocercidae</taxon>
        <taxon>Brugia</taxon>
    </lineage>
</organism>
<accession>A0A0N4TFF4</accession>
<reference evidence="1 2" key="2">
    <citation type="submission" date="2018-11" db="EMBL/GenBank/DDBJ databases">
        <authorList>
            <consortium name="Pathogen Informatics"/>
        </authorList>
    </citation>
    <scope>NUCLEOTIDE SEQUENCE [LARGE SCALE GENOMIC DNA]</scope>
</reference>
<reference evidence="3" key="1">
    <citation type="submission" date="2017-02" db="UniProtKB">
        <authorList>
            <consortium name="WormBaseParasite"/>
        </authorList>
    </citation>
    <scope>IDENTIFICATION</scope>
</reference>
<sequence>MDRWIHGWMDEWMDGWMTVCHRFFISLSPCPPSYPFQKGFIATKEG</sequence>
<proteinExistence type="predicted"/>
<evidence type="ECO:0000313" key="2">
    <source>
        <dbReference type="Proteomes" id="UP000278627"/>
    </source>
</evidence>
<dbReference type="AlphaFoldDB" id="A0A0N4TFF4"/>
<dbReference type="EMBL" id="UZAD01007033">
    <property type="protein sequence ID" value="VDN88091.1"/>
    <property type="molecule type" value="Genomic_DNA"/>
</dbReference>
<name>A0A0N4TFF4_BRUPA</name>
<protein>
    <submittedName>
        <fullName evidence="1 3">Uncharacterized protein</fullName>
    </submittedName>
</protein>